<dbReference type="GeneID" id="28726137"/>
<keyword evidence="4" id="KW-1185">Reference proteome</keyword>
<evidence type="ECO:0000313" key="4">
    <source>
        <dbReference type="Proteomes" id="UP000243052"/>
    </source>
</evidence>
<dbReference type="Proteomes" id="UP000243052">
    <property type="component" value="Chromosome viii"/>
</dbReference>
<feature type="domain" description="Sfi1 spindle body" evidence="1">
    <location>
        <begin position="300"/>
        <end position="817"/>
    </location>
</feature>
<dbReference type="InterPro" id="IPR018907">
    <property type="entry name" value="Spindle_body_associated_C_dom"/>
</dbReference>
<protein>
    <submittedName>
        <fullName evidence="3">HHR004Wp</fullName>
    </submittedName>
</protein>
<feature type="domain" description="Spindle body associated protein C-terminal" evidence="2">
    <location>
        <begin position="837"/>
        <end position="936"/>
    </location>
</feature>
<accession>A0A109V119</accession>
<dbReference type="Pfam" id="PF10638">
    <property type="entry name" value="Sfi1_C"/>
    <property type="match status" value="1"/>
</dbReference>
<evidence type="ECO:0000259" key="1">
    <source>
        <dbReference type="Pfam" id="PF08457"/>
    </source>
</evidence>
<dbReference type="OrthoDB" id="4070448at2759"/>
<dbReference type="Pfam" id="PF08457">
    <property type="entry name" value="Sfi1"/>
    <property type="match status" value="1"/>
</dbReference>
<gene>
    <name evidence="3" type="ORF">AW171_hschr84831</name>
</gene>
<dbReference type="STRING" id="45286.A0A109V119"/>
<evidence type="ECO:0000259" key="2">
    <source>
        <dbReference type="Pfam" id="PF10638"/>
    </source>
</evidence>
<name>A0A109V119_9SACH</name>
<organism evidence="3 4">
    <name type="scientific">Eremothecium sinecaudum</name>
    <dbReference type="NCBI Taxonomy" id="45286"/>
    <lineage>
        <taxon>Eukaryota</taxon>
        <taxon>Fungi</taxon>
        <taxon>Dikarya</taxon>
        <taxon>Ascomycota</taxon>
        <taxon>Saccharomycotina</taxon>
        <taxon>Saccharomycetes</taxon>
        <taxon>Saccharomycetales</taxon>
        <taxon>Saccharomycetaceae</taxon>
        <taxon>Eremothecium</taxon>
    </lineage>
</organism>
<dbReference type="RefSeq" id="XP_017989769.1">
    <property type="nucleotide sequence ID" value="XM_018134280.1"/>
</dbReference>
<reference evidence="3 4" key="1">
    <citation type="submission" date="2016-01" db="EMBL/GenBank/DDBJ databases">
        <title>Genome sequence of the yeast Holleya sinecauda.</title>
        <authorList>
            <person name="Dietrich F.S."/>
        </authorList>
    </citation>
    <scope>NUCLEOTIDE SEQUENCE [LARGE SCALE GENOMIC DNA]</scope>
    <source>
        <strain evidence="3 4">ATCC 58844</strain>
    </source>
</reference>
<sequence length="981" mass="116647">MDDSARSLESELTALPDVSYSATSEDDAFSTNDLIGRDVYHSTGSLINKSINELMRGLKLPENRRYFEPTILEKVPEDTWLNNYIPASGNVPYGDIPHALDFDDAGHQKFNNYEESSELDWAKHIEREQLFDMIRKFLRRHGLSSDFLKILRRYIQLLEESDLEPSEDKYILAIRHELENTYQLSSLMDSIVTAFLLKPENMPMKLALMENKHETLVLKKSFISWRLKWKISSNLAKCESIWQLYVLKNYLHRWTEKYQLYTNHWATDAISVDSFRIISRNFDYWYDRYGIEQTKKKLADNFHIVDYVEMLKAKTEHIKLLQTRADEFYAKKSLSHTILIWRLYYRKKTSIAVLRVYSQKSVLYKLKNKTSYVKKLESLSSQVAMFFLLRPIIIKWRSKLKKHIKHVQRLIAEGNIHVKRNAYKKWRQKLQYKECEAFAKAAIDANFIAFIFRKIWCARFSERVTLYQTVSTKNNALQRNILSKWKLMCDLKHKADVTCKRNIQRRTLRQVLLLAKCQNYKKAYNNDIQISAFNHWMARYLEELKVKTFSMKLVHRYWEHELKRKFLSFDNLKYVTAKSYDSSLVKQFYSLWENRYTTIIELNEKSDLMCKLRAINKLKTGIRKTETVKYRESLFYSVSSVINLKKYLDLWRRNTLMQKELKLEVMLDSFRQESDETVLRGYMSIWLSRLDFYSQQCTVIAYEVSRRHSCKLFISRLIDKLEMHKQWEKQADSLKTSMILLSTFMSWSERVDKIETLVSLVQQYKEEKDVNLIVQCLSKWNMKTLKFRRNEETGEMFRNRWNRALLRYIITLWKDKTELMSELSSDRYYRVDNDISPNFMTPLKIDTKVVIPGSARVKKNKMQKIKDRYKGARRAIPSPIKSSTVLDSSRKKLSENEVAEPLKGTMSNSPDLPKLQLERGFKKSSTKRIDFSRVPELDPFSFPDSTSRRSSFTIDRSTISDDTYVLDESPTKIKNRIIQMD</sequence>
<dbReference type="InterPro" id="IPR013665">
    <property type="entry name" value="Sfi1_dom"/>
</dbReference>
<evidence type="ECO:0000313" key="3">
    <source>
        <dbReference type="EMBL" id="AMD22773.1"/>
    </source>
</evidence>
<dbReference type="AlphaFoldDB" id="A0A109V119"/>
<proteinExistence type="predicted"/>
<dbReference type="EMBL" id="CP014248">
    <property type="protein sequence ID" value="AMD22773.1"/>
    <property type="molecule type" value="Genomic_DNA"/>
</dbReference>